<gene>
    <name evidence="1" type="ORF">HUG15_02045</name>
</gene>
<dbReference type="InterPro" id="IPR010897">
    <property type="entry name" value="Spore_II_P"/>
</dbReference>
<keyword evidence="2" id="KW-1185">Reference proteome</keyword>
<accession>A0A7T6Z036</accession>
<dbReference type="EMBL" id="CP054705">
    <property type="protein sequence ID" value="QQK74505.1"/>
    <property type="molecule type" value="Genomic_DNA"/>
</dbReference>
<dbReference type="Proteomes" id="UP000595823">
    <property type="component" value="Chromosome"/>
</dbReference>
<reference evidence="1 2" key="1">
    <citation type="submission" date="2020-06" db="EMBL/GenBank/DDBJ databases">
        <title>Genomic analysis of Salicibibacter sp. NKC5-3.</title>
        <authorList>
            <person name="Oh Y.J."/>
        </authorList>
    </citation>
    <scope>NUCLEOTIDE SEQUENCE [LARGE SCALE GENOMIC DNA]</scope>
    <source>
        <strain evidence="1 2">NKC5-3</strain>
    </source>
</reference>
<name>A0A7T6Z036_9BACI</name>
<dbReference type="Pfam" id="PF07454">
    <property type="entry name" value="SpoIIP"/>
    <property type="match status" value="1"/>
</dbReference>
<evidence type="ECO:0000313" key="1">
    <source>
        <dbReference type="EMBL" id="QQK74505.1"/>
    </source>
</evidence>
<evidence type="ECO:0000313" key="2">
    <source>
        <dbReference type="Proteomes" id="UP000595823"/>
    </source>
</evidence>
<dbReference type="KEGG" id="scia:HUG15_02045"/>
<protein>
    <submittedName>
        <fullName evidence="1">Stage II sporulation protein P</fullName>
    </submittedName>
</protein>
<proteinExistence type="predicted"/>
<organism evidence="1 2">
    <name type="scientific">Salicibibacter cibarius</name>
    <dbReference type="NCBI Taxonomy" id="2743000"/>
    <lineage>
        <taxon>Bacteria</taxon>
        <taxon>Bacillati</taxon>
        <taxon>Bacillota</taxon>
        <taxon>Bacilli</taxon>
        <taxon>Bacillales</taxon>
        <taxon>Bacillaceae</taxon>
        <taxon>Salicibibacter</taxon>
    </lineage>
</organism>
<dbReference type="RefSeq" id="WP_200126714.1">
    <property type="nucleotide sequence ID" value="NZ_CP054705.1"/>
</dbReference>
<dbReference type="AlphaFoldDB" id="A0A7T6Z036"/>
<sequence>MAGILSRGVMTSGGAGVDGVYNQDLSPNSMTIEFGGVDNTFEEVYRSADAVAEVIQEYIYEELDR</sequence>